<dbReference type="Proteomes" id="UP001528912">
    <property type="component" value="Unassembled WGS sequence"/>
</dbReference>
<reference evidence="2 3" key="1">
    <citation type="submission" date="2023-03" db="EMBL/GenBank/DDBJ databases">
        <title>YIM 133296 draft genome.</title>
        <authorList>
            <person name="Xiong L."/>
        </authorList>
    </citation>
    <scope>NUCLEOTIDE SEQUENCE [LARGE SCALE GENOMIC DNA]</scope>
    <source>
        <strain evidence="2 3">YIM 133296</strain>
    </source>
</reference>
<proteinExistence type="predicted"/>
<dbReference type="Gene3D" id="2.160.20.10">
    <property type="entry name" value="Single-stranded right-handed beta-helix, Pectin lyase-like"/>
    <property type="match status" value="2"/>
</dbReference>
<keyword evidence="3" id="KW-1185">Reference proteome</keyword>
<dbReference type="SUPFAM" id="SSF51126">
    <property type="entry name" value="Pectin lyase-like"/>
    <property type="match status" value="1"/>
</dbReference>
<accession>A0ABT6C4R1</accession>
<dbReference type="InterPro" id="IPR059186">
    <property type="entry name" value="SACTE_4363"/>
</dbReference>
<protein>
    <submittedName>
        <fullName evidence="2">Adenylyl cyclase</fullName>
    </submittedName>
</protein>
<dbReference type="InterPro" id="IPR011050">
    <property type="entry name" value="Pectin_lyase_fold/virulence"/>
</dbReference>
<gene>
    <name evidence="2" type="ORF">P4R38_04640</name>
</gene>
<evidence type="ECO:0000313" key="2">
    <source>
        <dbReference type="EMBL" id="MDF8263533.1"/>
    </source>
</evidence>
<feature type="signal peptide" evidence="1">
    <location>
        <begin position="1"/>
        <end position="29"/>
    </location>
</feature>
<dbReference type="CDD" id="cd23669">
    <property type="entry name" value="GH55_SacteLam55A-like"/>
    <property type="match status" value="1"/>
</dbReference>
<dbReference type="EMBL" id="JAROAV010000012">
    <property type="protein sequence ID" value="MDF8263533.1"/>
    <property type="molecule type" value="Genomic_DNA"/>
</dbReference>
<sequence length="613" mass="64552">MVPRAAAPVVRLVTLLAMLVWGLAAPAHAAPQAAAPPNPFGPNTYVFTPDMPQAQIQATVDRIATQQKDNQFGSERYALLFAPGTYGTAANPLNFQVGYYTEVAGLGRNPGDVTINGSVEVYNRCVTNADGSTSCYALDNFWRSLSNMKIALAGKSGCQASANFWATSQAASLRRVQVIGGNLSLMDYCSAGPQYASGGFIADSDLSAGTTINGSQQQFLVRDSKLGGWSNGVWNQVFSGVENAPAQSFGQPGGQPYTTLPRTELSRERPYLYLDASGQYQVLVPTARHQSSGTTWANGPTAGTSIPLSDFLIANPATSGRDIDKALKAGKNLLLAPGVYDVSSPIHVKRADTVVLGLGFPTLRPTGDSPVLHTASVPGIKVAGMIVDAGPALTPTLVQLGDCGKCAKGSNGDDPTTLNDVYLRIGGASAGRTQDALTVNASDVVLDNIWSWRADHGTGVGWTTNTADRGLVVNGDRVHGLGLFVEHYQKDNVVWNGEDGRVVFFQNEFPYDPPSQAAWSASPTIKGYAAFLVSPGVQRFTGWGMGAYSFFNQGVDIHATRAFQVPVTPGVRMHDLLTVFLNGSGGIDSVVNGVGAPVTQANSGQASQVVSYP</sequence>
<dbReference type="RefSeq" id="WP_277191245.1">
    <property type="nucleotide sequence ID" value="NZ_JAROAV010000012.1"/>
</dbReference>
<dbReference type="InterPro" id="IPR012334">
    <property type="entry name" value="Pectin_lyas_fold"/>
</dbReference>
<evidence type="ECO:0000256" key="1">
    <source>
        <dbReference type="SAM" id="SignalP"/>
    </source>
</evidence>
<organism evidence="2 3">
    <name type="scientific">Luteipulveratus flavus</name>
    <dbReference type="NCBI Taxonomy" id="3031728"/>
    <lineage>
        <taxon>Bacteria</taxon>
        <taxon>Bacillati</taxon>
        <taxon>Actinomycetota</taxon>
        <taxon>Actinomycetes</taxon>
        <taxon>Micrococcales</taxon>
        <taxon>Dermacoccaceae</taxon>
        <taxon>Luteipulveratus</taxon>
    </lineage>
</organism>
<evidence type="ECO:0000313" key="3">
    <source>
        <dbReference type="Proteomes" id="UP001528912"/>
    </source>
</evidence>
<comment type="caution">
    <text evidence="2">The sequence shown here is derived from an EMBL/GenBank/DDBJ whole genome shotgun (WGS) entry which is preliminary data.</text>
</comment>
<name>A0ABT6C4R1_9MICO</name>
<keyword evidence="1" id="KW-0732">Signal</keyword>
<feature type="chain" id="PRO_5046704857" evidence="1">
    <location>
        <begin position="30"/>
        <end position="613"/>
    </location>
</feature>